<evidence type="ECO:0000313" key="10">
    <source>
        <dbReference type="Proteomes" id="UP000694407"/>
    </source>
</evidence>
<dbReference type="Pfam" id="PF10225">
    <property type="entry name" value="NEMP"/>
    <property type="match status" value="1"/>
</dbReference>
<evidence type="ECO:0000256" key="1">
    <source>
        <dbReference type="ARBA" id="ARBA00004575"/>
    </source>
</evidence>
<dbReference type="Proteomes" id="UP000694407">
    <property type="component" value="Unplaced"/>
</dbReference>
<name>A0A8C6ERP1_MARMA</name>
<dbReference type="InterPro" id="IPR019358">
    <property type="entry name" value="NEMP_fam"/>
</dbReference>
<dbReference type="GeneTree" id="ENSGT00390000002174"/>
<reference evidence="9" key="1">
    <citation type="submission" date="2025-08" db="UniProtKB">
        <authorList>
            <consortium name="Ensembl"/>
        </authorList>
    </citation>
    <scope>IDENTIFICATION</scope>
</reference>
<evidence type="ECO:0000256" key="7">
    <source>
        <dbReference type="ARBA" id="ARBA00023242"/>
    </source>
</evidence>
<feature type="transmembrane region" description="Helical" evidence="8">
    <location>
        <begin position="138"/>
        <end position="156"/>
    </location>
</feature>
<evidence type="ECO:0000256" key="5">
    <source>
        <dbReference type="ARBA" id="ARBA00022989"/>
    </source>
</evidence>
<evidence type="ECO:0000256" key="2">
    <source>
        <dbReference type="ARBA" id="ARBA00005748"/>
    </source>
</evidence>
<organism evidence="9 10">
    <name type="scientific">Marmota marmota marmota</name>
    <name type="common">Alpine marmot</name>
    <dbReference type="NCBI Taxonomy" id="9994"/>
    <lineage>
        <taxon>Eukaryota</taxon>
        <taxon>Metazoa</taxon>
        <taxon>Chordata</taxon>
        <taxon>Craniata</taxon>
        <taxon>Vertebrata</taxon>
        <taxon>Euteleostomi</taxon>
        <taxon>Mammalia</taxon>
        <taxon>Eutheria</taxon>
        <taxon>Euarchontoglires</taxon>
        <taxon>Glires</taxon>
        <taxon>Rodentia</taxon>
        <taxon>Sciuromorpha</taxon>
        <taxon>Sciuridae</taxon>
        <taxon>Xerinae</taxon>
        <taxon>Marmotini</taxon>
        <taxon>Marmota</taxon>
    </lineage>
</organism>
<comment type="similarity">
    <text evidence="2">Belongs to the NEMP family.</text>
</comment>
<sequence length="224" mass="26278">LLPQLWYSRLNYIFFYLLVPRCKALKEMDFIQTSESKCYCYNQNSQMEWTSLWSSVQVKITSPGLLSIVYITEMRNCQYPETILTFIKCVIHKFWAPKESNEITIIISPYEETKCFSVNPVREIFIYTIRVNRKIVDFKLFLVFVAGIFLFFYAKTLSQSPVFYYSSGTMLGVVMTLVFILLLVKRYIPKLDFSVLLPATNMDPLLMTRAEVFSCGPYGFSPWF</sequence>
<dbReference type="PANTHER" id="PTHR13598:SF3">
    <property type="entry name" value="NUCLEAR ENVELOPE INTEGRAL MEMBRANE PROTEIN 2"/>
    <property type="match status" value="1"/>
</dbReference>
<proteinExistence type="inferred from homology"/>
<evidence type="ECO:0000256" key="6">
    <source>
        <dbReference type="ARBA" id="ARBA00023136"/>
    </source>
</evidence>
<comment type="subcellular location">
    <subcellularLocation>
        <location evidence="1">Nucleus inner membrane</location>
        <topology evidence="1">Multi-pass membrane protein</topology>
        <orientation evidence="1">Nucleoplasmic side</orientation>
    </subcellularLocation>
</comment>
<evidence type="ECO:0000256" key="4">
    <source>
        <dbReference type="ARBA" id="ARBA00022729"/>
    </source>
</evidence>
<feature type="transmembrane region" description="Helical" evidence="8">
    <location>
        <begin position="162"/>
        <end position="184"/>
    </location>
</feature>
<dbReference type="Ensembl" id="ENSMMMT00000012239.1">
    <property type="protein sequence ID" value="ENSMMMP00000010730.1"/>
    <property type="gene ID" value="ENSMMMG00000009505.1"/>
</dbReference>
<dbReference type="AlphaFoldDB" id="A0A8C6ERP1"/>
<evidence type="ECO:0000256" key="3">
    <source>
        <dbReference type="ARBA" id="ARBA00022692"/>
    </source>
</evidence>
<gene>
    <name evidence="9" type="primary">NEMP2</name>
</gene>
<keyword evidence="6 8" id="KW-0472">Membrane</keyword>
<dbReference type="PANTHER" id="PTHR13598">
    <property type="entry name" value="AT07567P-RELATED"/>
    <property type="match status" value="1"/>
</dbReference>
<accession>A0A8C6ERP1</accession>
<protein>
    <submittedName>
        <fullName evidence="9">Nuclear envelope integral membrane protein 2</fullName>
    </submittedName>
</protein>
<evidence type="ECO:0000256" key="8">
    <source>
        <dbReference type="SAM" id="Phobius"/>
    </source>
</evidence>
<keyword evidence="3 8" id="KW-0812">Transmembrane</keyword>
<keyword evidence="4" id="KW-0732">Signal</keyword>
<evidence type="ECO:0000313" key="9">
    <source>
        <dbReference type="Ensembl" id="ENSMMMP00000010730.1"/>
    </source>
</evidence>
<reference evidence="9" key="2">
    <citation type="submission" date="2025-09" db="UniProtKB">
        <authorList>
            <consortium name="Ensembl"/>
        </authorList>
    </citation>
    <scope>IDENTIFICATION</scope>
</reference>
<keyword evidence="7" id="KW-0539">Nucleus</keyword>
<keyword evidence="10" id="KW-1185">Reference proteome</keyword>
<keyword evidence="5 8" id="KW-1133">Transmembrane helix</keyword>
<dbReference type="GO" id="GO:0005637">
    <property type="term" value="C:nuclear inner membrane"/>
    <property type="evidence" value="ECO:0007669"/>
    <property type="project" value="UniProtKB-SubCell"/>
</dbReference>